<gene>
    <name evidence="1" type="ORF">PHPALM_12407</name>
</gene>
<comment type="caution">
    <text evidence="1">The sequence shown here is derived from an EMBL/GenBank/DDBJ whole genome shotgun (WGS) entry which is preliminary data.</text>
</comment>
<accession>A0A2P4XZV0</accession>
<dbReference type="OrthoDB" id="128218at2759"/>
<dbReference type="Proteomes" id="UP000237271">
    <property type="component" value="Unassembled WGS sequence"/>
</dbReference>
<dbReference type="AlphaFoldDB" id="A0A2P4XZV0"/>
<dbReference type="EMBL" id="NCKW01006632">
    <property type="protein sequence ID" value="POM71074.1"/>
    <property type="molecule type" value="Genomic_DNA"/>
</dbReference>
<name>A0A2P4XZV0_9STRA</name>
<protein>
    <submittedName>
        <fullName evidence="1">Uncharacterized protein</fullName>
    </submittedName>
</protein>
<reference evidence="1 2" key="1">
    <citation type="journal article" date="2017" name="Genome Biol. Evol.">
        <title>Phytophthora megakarya and P. palmivora, closely related causal agents of cacao black pod rot, underwent increases in genome sizes and gene numbers by different mechanisms.</title>
        <authorList>
            <person name="Ali S.S."/>
            <person name="Shao J."/>
            <person name="Lary D.J."/>
            <person name="Kronmiller B."/>
            <person name="Shen D."/>
            <person name="Strem M.D."/>
            <person name="Amoako-Attah I."/>
            <person name="Akrofi A.Y."/>
            <person name="Begoude B.A."/>
            <person name="Ten Hoopen G.M."/>
            <person name="Coulibaly K."/>
            <person name="Kebe B.I."/>
            <person name="Melnick R.L."/>
            <person name="Guiltinan M.J."/>
            <person name="Tyler B.M."/>
            <person name="Meinhardt L.W."/>
            <person name="Bailey B.A."/>
        </authorList>
    </citation>
    <scope>NUCLEOTIDE SEQUENCE [LARGE SCALE GENOMIC DNA]</scope>
    <source>
        <strain evidence="2">sbr112.9</strain>
    </source>
</reference>
<evidence type="ECO:0000313" key="2">
    <source>
        <dbReference type="Proteomes" id="UP000237271"/>
    </source>
</evidence>
<keyword evidence="2" id="KW-1185">Reference proteome</keyword>
<evidence type="ECO:0000313" key="1">
    <source>
        <dbReference type="EMBL" id="POM71074.1"/>
    </source>
</evidence>
<proteinExistence type="predicted"/>
<organism evidence="1 2">
    <name type="scientific">Phytophthora palmivora</name>
    <dbReference type="NCBI Taxonomy" id="4796"/>
    <lineage>
        <taxon>Eukaryota</taxon>
        <taxon>Sar</taxon>
        <taxon>Stramenopiles</taxon>
        <taxon>Oomycota</taxon>
        <taxon>Peronosporomycetes</taxon>
        <taxon>Peronosporales</taxon>
        <taxon>Peronosporaceae</taxon>
        <taxon>Phytophthora</taxon>
    </lineage>
</organism>
<sequence length="264" mass="29894">MSDGVPYNIVPTDAFKELLKVATGNMKFLVSSCETYGATLDVHLERFTVLVWTMLKFNSERMYGLKFLNVLHDGWVNGNGDSITDVSLAFIVHNWNFKHIAILASVMTDGHEPAEVANMTKEISAKQVDFMETMKWMLSDEKDGRSVRSVVTAGCPFPQGKEMRRKFCAVNYYFNTGNRANELPAVQHALSFPERTIYIGVDTRVASLYKLIHSSVLNYNTMTVHFRSEPEPIVFCVMSADERNLAIQIETVSFFMSDIALVEY</sequence>